<keyword evidence="3" id="KW-1185">Reference proteome</keyword>
<protein>
    <submittedName>
        <fullName evidence="2">Uncharacterized protein</fullName>
    </submittedName>
</protein>
<feature type="region of interest" description="Disordered" evidence="1">
    <location>
        <begin position="84"/>
        <end position="114"/>
    </location>
</feature>
<reference evidence="2 3" key="1">
    <citation type="journal article" date="2011" name="Stand. Genomic Sci.">
        <title>Non-contiguous finished genome sequence and contextual data of the filamentous soil bacterium Ktedonobacter racemifer type strain (SOSP1-21).</title>
        <authorList>
            <person name="Chang Y.J."/>
            <person name="Land M."/>
            <person name="Hauser L."/>
            <person name="Chertkov O."/>
            <person name="Del Rio T.G."/>
            <person name="Nolan M."/>
            <person name="Copeland A."/>
            <person name="Tice H."/>
            <person name="Cheng J.F."/>
            <person name="Lucas S."/>
            <person name="Han C."/>
            <person name="Goodwin L."/>
            <person name="Pitluck S."/>
            <person name="Ivanova N."/>
            <person name="Ovchinikova G."/>
            <person name="Pati A."/>
            <person name="Chen A."/>
            <person name="Palaniappan K."/>
            <person name="Mavromatis K."/>
            <person name="Liolios K."/>
            <person name="Brettin T."/>
            <person name="Fiebig A."/>
            <person name="Rohde M."/>
            <person name="Abt B."/>
            <person name="Goker M."/>
            <person name="Detter J.C."/>
            <person name="Woyke T."/>
            <person name="Bristow J."/>
            <person name="Eisen J.A."/>
            <person name="Markowitz V."/>
            <person name="Hugenholtz P."/>
            <person name="Kyrpides N.C."/>
            <person name="Klenk H.P."/>
            <person name="Lapidus A."/>
        </authorList>
    </citation>
    <scope>NUCLEOTIDE SEQUENCE [LARGE SCALE GENOMIC DNA]</scope>
    <source>
        <strain evidence="3">DSM 44963</strain>
    </source>
</reference>
<gene>
    <name evidence="2" type="ORF">Krac_2365</name>
</gene>
<comment type="caution">
    <text evidence="2">The sequence shown here is derived from an EMBL/GenBank/DDBJ whole genome shotgun (WGS) entry which is preliminary data.</text>
</comment>
<dbReference type="AlphaFoldDB" id="D6U549"/>
<evidence type="ECO:0000313" key="2">
    <source>
        <dbReference type="EMBL" id="EFH81629.1"/>
    </source>
</evidence>
<evidence type="ECO:0000256" key="1">
    <source>
        <dbReference type="SAM" id="MobiDB-lite"/>
    </source>
</evidence>
<accession>D6U549</accession>
<organism evidence="2 3">
    <name type="scientific">Ktedonobacter racemifer DSM 44963</name>
    <dbReference type="NCBI Taxonomy" id="485913"/>
    <lineage>
        <taxon>Bacteria</taxon>
        <taxon>Bacillati</taxon>
        <taxon>Chloroflexota</taxon>
        <taxon>Ktedonobacteria</taxon>
        <taxon>Ktedonobacterales</taxon>
        <taxon>Ktedonobacteraceae</taxon>
        <taxon>Ktedonobacter</taxon>
    </lineage>
</organism>
<dbReference type="Proteomes" id="UP000004508">
    <property type="component" value="Unassembled WGS sequence"/>
</dbReference>
<dbReference type="STRING" id="485913.Krac_2365"/>
<proteinExistence type="predicted"/>
<name>D6U549_KTERA</name>
<dbReference type="EMBL" id="ADVG01000004">
    <property type="protein sequence ID" value="EFH81629.1"/>
    <property type="molecule type" value="Genomic_DNA"/>
</dbReference>
<sequence length="140" mass="15302">MHPPGGFLVGVPILEPSDRLTGWGLGLHGRGVKSSLISRGSRRGALTRHARHARKGLRGGPYFLREGSYLERGTSFADRAILARPDGSLPPRTPPAAARHRPSSDTNRPGAGRDKLYHWVPALPMPYPVNRSRALPYIQT</sequence>
<evidence type="ECO:0000313" key="3">
    <source>
        <dbReference type="Proteomes" id="UP000004508"/>
    </source>
</evidence>
<dbReference type="InParanoid" id="D6U549"/>